<dbReference type="InterPro" id="IPR051448">
    <property type="entry name" value="CdaR-like_regulators"/>
</dbReference>
<dbReference type="Pfam" id="PF13556">
    <property type="entry name" value="HTH_30"/>
    <property type="match status" value="1"/>
</dbReference>
<accession>A0A239NSC7</accession>
<dbReference type="RefSeq" id="WP_089212484.1">
    <property type="nucleotide sequence ID" value="NZ_FZOD01000067.1"/>
</dbReference>
<evidence type="ECO:0000256" key="1">
    <source>
        <dbReference type="SAM" id="MobiDB-lite"/>
    </source>
</evidence>
<evidence type="ECO:0000259" key="2">
    <source>
        <dbReference type="Pfam" id="PF13556"/>
    </source>
</evidence>
<organism evidence="3 4">
    <name type="scientific">Streptosporangium subroseum</name>
    <dbReference type="NCBI Taxonomy" id="106412"/>
    <lineage>
        <taxon>Bacteria</taxon>
        <taxon>Bacillati</taxon>
        <taxon>Actinomycetota</taxon>
        <taxon>Actinomycetes</taxon>
        <taxon>Streptosporangiales</taxon>
        <taxon>Streptosporangiaceae</taxon>
        <taxon>Streptosporangium</taxon>
    </lineage>
</organism>
<dbReference type="InterPro" id="IPR042070">
    <property type="entry name" value="PucR_C-HTH_sf"/>
</dbReference>
<gene>
    <name evidence="3" type="ORF">SAMN05216276_106730</name>
</gene>
<keyword evidence="4" id="KW-1185">Reference proteome</keyword>
<evidence type="ECO:0000313" key="4">
    <source>
        <dbReference type="Proteomes" id="UP000198282"/>
    </source>
</evidence>
<sequence>MQGLLLRLSALDADAESAVRVISYFDSLVRDHASVSALLQATARLVQCPVGLVDSVTGRRTRVSPGGAAERSGPPPESAAKRSLGSALGVVWMEREGQAHGLDEIVLERFAGAAEVALERAAAQVRVGDDPALVELVLSADTGEAELTRALRLLGFGPAASLWVLATPSDDDRDDGTSAITHLRAGGHHARAARMGDVVAVLVSLGAERLSETVEPLAEIVGRLPGTWRVGIGPSARGAAVAESWAGARIALRFTGPHPADRVVNWADLGALALFAAHVPQEAIAGLADVRAVEELSRRPYGAEAMEAVRALCAEGSVRRAAVAVHLHHSSLAARIARAEAVLGFSLADSAGRLRAHLALQLVRLRP</sequence>
<protein>
    <submittedName>
        <fullName evidence="3">PucR C-terminal helix-turn-helix domain-containing protein</fullName>
    </submittedName>
</protein>
<reference evidence="3 4" key="1">
    <citation type="submission" date="2017-06" db="EMBL/GenBank/DDBJ databases">
        <authorList>
            <person name="Kim H.J."/>
            <person name="Triplett B.A."/>
        </authorList>
    </citation>
    <scope>NUCLEOTIDE SEQUENCE [LARGE SCALE GENOMIC DNA]</scope>
    <source>
        <strain evidence="3 4">CGMCC 4.2132</strain>
    </source>
</reference>
<name>A0A239NSC7_9ACTN</name>
<proteinExistence type="predicted"/>
<dbReference type="OrthoDB" id="5051269at2"/>
<dbReference type="EMBL" id="FZOD01000067">
    <property type="protein sequence ID" value="SNT57660.1"/>
    <property type="molecule type" value="Genomic_DNA"/>
</dbReference>
<dbReference type="PANTHER" id="PTHR33744">
    <property type="entry name" value="CARBOHYDRATE DIACID REGULATOR"/>
    <property type="match status" value="1"/>
</dbReference>
<dbReference type="PANTHER" id="PTHR33744:SF1">
    <property type="entry name" value="DNA-BINDING TRANSCRIPTIONAL ACTIVATOR ADER"/>
    <property type="match status" value="1"/>
</dbReference>
<dbReference type="AlphaFoldDB" id="A0A239NSC7"/>
<dbReference type="Proteomes" id="UP000198282">
    <property type="component" value="Unassembled WGS sequence"/>
</dbReference>
<dbReference type="Gene3D" id="1.10.10.2840">
    <property type="entry name" value="PucR C-terminal helix-turn-helix domain"/>
    <property type="match status" value="1"/>
</dbReference>
<feature type="domain" description="PucR C-terminal helix-turn-helix" evidence="2">
    <location>
        <begin position="307"/>
        <end position="361"/>
    </location>
</feature>
<feature type="region of interest" description="Disordered" evidence="1">
    <location>
        <begin position="59"/>
        <end position="81"/>
    </location>
</feature>
<dbReference type="InterPro" id="IPR025736">
    <property type="entry name" value="PucR_C-HTH_dom"/>
</dbReference>
<evidence type="ECO:0000313" key="3">
    <source>
        <dbReference type="EMBL" id="SNT57660.1"/>
    </source>
</evidence>